<dbReference type="EMBL" id="CAJPDQ010000038">
    <property type="protein sequence ID" value="CAF9931282.1"/>
    <property type="molecule type" value="Genomic_DNA"/>
</dbReference>
<feature type="compositionally biased region" description="Basic residues" evidence="1">
    <location>
        <begin position="526"/>
        <end position="544"/>
    </location>
</feature>
<feature type="region of interest" description="Disordered" evidence="1">
    <location>
        <begin position="233"/>
        <end position="566"/>
    </location>
</feature>
<feature type="compositionally biased region" description="Basic and acidic residues" evidence="1">
    <location>
        <begin position="266"/>
        <end position="280"/>
    </location>
</feature>
<feature type="compositionally biased region" description="Basic residues" evidence="1">
    <location>
        <begin position="470"/>
        <end position="503"/>
    </location>
</feature>
<feature type="region of interest" description="Disordered" evidence="1">
    <location>
        <begin position="636"/>
        <end position="674"/>
    </location>
</feature>
<comment type="caution">
    <text evidence="3">The sequence shown here is derived from an EMBL/GenBank/DDBJ whole genome shotgun (WGS) entry which is preliminary data.</text>
</comment>
<dbReference type="OrthoDB" id="5429767at2759"/>
<keyword evidence="4" id="KW-1185">Reference proteome</keyword>
<keyword evidence="2" id="KW-0732">Signal</keyword>
<evidence type="ECO:0000256" key="2">
    <source>
        <dbReference type="SAM" id="SignalP"/>
    </source>
</evidence>
<feature type="compositionally biased region" description="Acidic residues" evidence="1">
    <location>
        <begin position="510"/>
        <end position="520"/>
    </location>
</feature>
<proteinExistence type="predicted"/>
<evidence type="ECO:0000313" key="3">
    <source>
        <dbReference type="EMBL" id="CAF9931282.1"/>
    </source>
</evidence>
<gene>
    <name evidence="3" type="ORF">GOMPHAMPRED_005867</name>
</gene>
<feature type="compositionally biased region" description="Basic and acidic residues" evidence="1">
    <location>
        <begin position="395"/>
        <end position="404"/>
    </location>
</feature>
<feature type="compositionally biased region" description="Basic and acidic residues" evidence="1">
    <location>
        <begin position="636"/>
        <end position="647"/>
    </location>
</feature>
<feature type="compositionally biased region" description="Acidic residues" evidence="1">
    <location>
        <begin position="376"/>
        <end position="385"/>
    </location>
</feature>
<dbReference type="Proteomes" id="UP000664169">
    <property type="component" value="Unassembled WGS sequence"/>
</dbReference>
<feature type="compositionally biased region" description="Basic and acidic residues" evidence="1">
    <location>
        <begin position="366"/>
        <end position="375"/>
    </location>
</feature>
<accession>A0A8H3IKE6</accession>
<reference evidence="3" key="1">
    <citation type="submission" date="2021-03" db="EMBL/GenBank/DDBJ databases">
        <authorList>
            <person name="Tagirdzhanova G."/>
        </authorList>
    </citation>
    <scope>NUCLEOTIDE SEQUENCE</scope>
</reference>
<feature type="compositionally biased region" description="Basic and acidic residues" evidence="1">
    <location>
        <begin position="545"/>
        <end position="563"/>
    </location>
</feature>
<evidence type="ECO:0000256" key="1">
    <source>
        <dbReference type="SAM" id="MobiDB-lite"/>
    </source>
</evidence>
<feature type="compositionally biased region" description="Basic and acidic residues" evidence="1">
    <location>
        <begin position="294"/>
        <end position="349"/>
    </location>
</feature>
<organism evidence="3 4">
    <name type="scientific">Gomphillus americanus</name>
    <dbReference type="NCBI Taxonomy" id="1940652"/>
    <lineage>
        <taxon>Eukaryota</taxon>
        <taxon>Fungi</taxon>
        <taxon>Dikarya</taxon>
        <taxon>Ascomycota</taxon>
        <taxon>Pezizomycotina</taxon>
        <taxon>Lecanoromycetes</taxon>
        <taxon>OSLEUM clade</taxon>
        <taxon>Ostropomycetidae</taxon>
        <taxon>Ostropales</taxon>
        <taxon>Graphidaceae</taxon>
        <taxon>Gomphilloideae</taxon>
        <taxon>Gomphillus</taxon>
    </lineage>
</organism>
<protein>
    <submittedName>
        <fullName evidence="3">Uncharacterized protein</fullName>
    </submittedName>
</protein>
<dbReference type="AlphaFoldDB" id="A0A8H3IKE6"/>
<feature type="signal peptide" evidence="2">
    <location>
        <begin position="1"/>
        <end position="22"/>
    </location>
</feature>
<sequence length="720" mass="81288">MKYRFQLFLVFSLVFLAVLSEAKDKKKDKDDKKLKAKALELNVTGQNWPEPNDKQKDWLLDADHTKFLDKWQPLSDSEAKKLGPISKNNFSSEGICNKKYKCETITYGSIANIDKDVKNPAKKLKPIKMKQMDTFLEHLKKRKPIKLTHHIQKNSLLAAEIHHSGVVLRLTERNGKDISGEHAAALAFDAFKYMIMSSEPQAVRAMVAQPDNKPLLERSACIFPKGANRAQADNYCRGKDADPDEDDEKQAKSKKKDDDDSCPADGGKKDKQGKSLKDTGSKLLDLLKSMLGIKSDDKEKDGKKCKSDEKGDKKEKKEKKKGDKKKEEKKKKDGEKDGKKDDKKDKDDSESSGFELDQVIIKVSTKKSDKGKGEANDDLELDSEGETSKKKAKSAKKEASKSKSEDDESDELDVEHFFDEDGSSSKKKSKSSKKDKPTAKKSSSKKAKKVKADEDDENDEDDDFEDASKSKTKKKAGSFKQKSVSKKLAQKKASLKKAAKKQVAKLTKAEDDEADVEADFEESKKSGAKKKSSSKKKNIKKATSKKTDDDAAETKAEKTDSKLWARSAGSEAAYLGAEHMDHLYGRSNEFRYGQFPRQSQLNALRRRQQQQIIHGTALARRALEFEDSDLIARARMIREPMERREAEPEPEPEPEPKAQPEAQPEAIPKPEEKEGYLFSRAFFDDVNTLLTRQSPEFHEEAQGFMERSLGLDEAEEYYEW</sequence>
<feature type="chain" id="PRO_5034416190" evidence="2">
    <location>
        <begin position="23"/>
        <end position="720"/>
    </location>
</feature>
<feature type="compositionally biased region" description="Acidic residues" evidence="1">
    <location>
        <begin position="453"/>
        <end position="465"/>
    </location>
</feature>
<feature type="compositionally biased region" description="Basic and acidic residues" evidence="1">
    <location>
        <begin position="249"/>
        <end position="258"/>
    </location>
</feature>
<evidence type="ECO:0000313" key="4">
    <source>
        <dbReference type="Proteomes" id="UP000664169"/>
    </source>
</evidence>
<name>A0A8H3IKE6_9LECA</name>